<feature type="region of interest" description="Disordered" evidence="1">
    <location>
        <begin position="29"/>
        <end position="58"/>
    </location>
</feature>
<dbReference type="AlphaFoldDB" id="A0A6A3MDE3"/>
<name>A0A6A3MDE3_9STRA</name>
<feature type="compositionally biased region" description="Low complexity" evidence="1">
    <location>
        <begin position="39"/>
        <end position="52"/>
    </location>
</feature>
<gene>
    <name evidence="2" type="ORF">PR002_g10303</name>
</gene>
<evidence type="ECO:0000313" key="3">
    <source>
        <dbReference type="Proteomes" id="UP000435112"/>
    </source>
</evidence>
<comment type="caution">
    <text evidence="2">The sequence shown here is derived from an EMBL/GenBank/DDBJ whole genome shotgun (WGS) entry which is preliminary data.</text>
</comment>
<sequence>MLDKSEEAKRANRDFRSPVVSVVYGPAVEAPARPKKASSVESGSYVESVPSSGDKEFASEARVTVESVRTANVERPPDDPGGAVAVVEAVPVLSKVRGVDSKVARAVARQAVFRFLQEARSYENGQCVA</sequence>
<proteinExistence type="predicted"/>
<accession>A0A6A3MDE3</accession>
<dbReference type="EMBL" id="QXFU01000579">
    <property type="protein sequence ID" value="KAE9028797.1"/>
    <property type="molecule type" value="Genomic_DNA"/>
</dbReference>
<protein>
    <submittedName>
        <fullName evidence="2">Uncharacterized protein</fullName>
    </submittedName>
</protein>
<dbReference type="OrthoDB" id="10405725at2759"/>
<reference evidence="2 3" key="1">
    <citation type="submission" date="2018-09" db="EMBL/GenBank/DDBJ databases">
        <title>Genomic investigation of the strawberry pathogen Phytophthora fragariae indicates pathogenicity is determined by transcriptional variation in three key races.</title>
        <authorList>
            <person name="Adams T.M."/>
            <person name="Armitage A.D."/>
            <person name="Sobczyk M.K."/>
            <person name="Bates H.J."/>
            <person name="Dunwell J.M."/>
            <person name="Nellist C.F."/>
            <person name="Harrison R.J."/>
        </authorList>
    </citation>
    <scope>NUCLEOTIDE SEQUENCE [LARGE SCALE GENOMIC DNA]</scope>
    <source>
        <strain evidence="2 3">SCRP324</strain>
    </source>
</reference>
<dbReference type="Proteomes" id="UP000435112">
    <property type="component" value="Unassembled WGS sequence"/>
</dbReference>
<evidence type="ECO:0000256" key="1">
    <source>
        <dbReference type="SAM" id="MobiDB-lite"/>
    </source>
</evidence>
<organism evidence="2 3">
    <name type="scientific">Phytophthora rubi</name>
    <dbReference type="NCBI Taxonomy" id="129364"/>
    <lineage>
        <taxon>Eukaryota</taxon>
        <taxon>Sar</taxon>
        <taxon>Stramenopiles</taxon>
        <taxon>Oomycota</taxon>
        <taxon>Peronosporomycetes</taxon>
        <taxon>Peronosporales</taxon>
        <taxon>Peronosporaceae</taxon>
        <taxon>Phytophthora</taxon>
    </lineage>
</organism>
<evidence type="ECO:0000313" key="2">
    <source>
        <dbReference type="EMBL" id="KAE9028797.1"/>
    </source>
</evidence>